<evidence type="ECO:0008006" key="9">
    <source>
        <dbReference type="Google" id="ProtNLM"/>
    </source>
</evidence>
<feature type="compositionally biased region" description="Gly residues" evidence="5">
    <location>
        <begin position="473"/>
        <end position="487"/>
    </location>
</feature>
<accession>A0ABW2D1Y8</accession>
<feature type="compositionally biased region" description="Low complexity" evidence="5">
    <location>
        <begin position="309"/>
        <end position="342"/>
    </location>
</feature>
<comment type="subcellular location">
    <subcellularLocation>
        <location evidence="1">Membrane</location>
        <topology evidence="1">Multi-pass membrane protein</topology>
    </subcellularLocation>
</comment>
<feature type="compositionally biased region" description="Low complexity" evidence="5">
    <location>
        <begin position="386"/>
        <end position="411"/>
    </location>
</feature>
<comment type="caution">
    <text evidence="7">The sequence shown here is derived from an EMBL/GenBank/DDBJ whole genome shotgun (WGS) entry which is preliminary data.</text>
</comment>
<evidence type="ECO:0000256" key="2">
    <source>
        <dbReference type="ARBA" id="ARBA00022692"/>
    </source>
</evidence>
<gene>
    <name evidence="7" type="ORF">ACFQS3_03805</name>
</gene>
<dbReference type="EMBL" id="JBHSYS010000001">
    <property type="protein sequence ID" value="MFC6956317.1"/>
    <property type="molecule type" value="Genomic_DNA"/>
</dbReference>
<evidence type="ECO:0000256" key="3">
    <source>
        <dbReference type="ARBA" id="ARBA00022989"/>
    </source>
</evidence>
<feature type="transmembrane region" description="Helical" evidence="6">
    <location>
        <begin position="113"/>
        <end position="136"/>
    </location>
</feature>
<feature type="transmembrane region" description="Helical" evidence="6">
    <location>
        <begin position="184"/>
        <end position="204"/>
    </location>
</feature>
<keyword evidence="2 6" id="KW-0812">Transmembrane</keyword>
<sequence length="742" mass="73441">MVLPPGAGTPPPDDPTLAIQRLQPRWPLPAPPATGFPPPQVQPRSDAARAVGGFALLAIPVAALVVAYVLPTIRTFEFSRLGGLGFGEPESVGGANYDRVVDEGAFWNGMAHLIGPTALLVLGGAVVAPLLALLVHRAGAKVRAVSRVAWALAAVTFAPAALTVAWLVAGVLDGRSSDATVYDWPLLVSGVVIGTGVLAVLAALRGDGRRTAAVLTTAALTAIGLAAAGLQTFAYGTISGLPPDAPMPLRQIYDGVRAGLDVGGATAKSMLLLAILSALGIGAAVLFAAARFRIDVLPRAARPAAESVPPGTGPAAPGSADVRPGAPGSAAFGPGSAVSGAAEPRPGASGVGPGAQGPMAPGFGSSGSGALGGGPATPGAAGFGPSGPVVPGSSAFRSAAPGSAPSGAAVPGQGGPGSVGSAFTVPGQGGPGSPPPGATVPGQGGPGAMGSAFAVPRQGGPGSPPGAAVPDRGGPGGAGPFGIGAGPEAGRSGEPKGSAGAVVVALLVLAVALGAVGYYLLPWVSRVAEGGPEAQDLWFVIRRTWGPPLVTTGIAVVAAGVGGFAVGALRPLGDASRWLLLPFAPWLFVGTGPLAAAHLEAVAGEGEWVAIGSFPPRAWIAIPLLFLFTALCWGLEDRRRAFVAQGRRGSANGAFAKAAWPFALLAALALLLVHVQDLFWTQLTFQDMLSSGVMTYALANLDLEHTGITYGFPLPLLAAYAVAAVAFALWYLPRLAIRTGRA</sequence>
<evidence type="ECO:0000256" key="4">
    <source>
        <dbReference type="ARBA" id="ARBA00023136"/>
    </source>
</evidence>
<evidence type="ECO:0000256" key="5">
    <source>
        <dbReference type="SAM" id="MobiDB-lite"/>
    </source>
</evidence>
<evidence type="ECO:0000313" key="8">
    <source>
        <dbReference type="Proteomes" id="UP001596470"/>
    </source>
</evidence>
<feature type="transmembrane region" description="Helical" evidence="6">
    <location>
        <begin position="545"/>
        <end position="566"/>
    </location>
</feature>
<keyword evidence="8" id="KW-1185">Reference proteome</keyword>
<evidence type="ECO:0000256" key="6">
    <source>
        <dbReference type="SAM" id="Phobius"/>
    </source>
</evidence>
<dbReference type="Proteomes" id="UP001596470">
    <property type="component" value="Unassembled WGS sequence"/>
</dbReference>
<reference evidence="8" key="1">
    <citation type="journal article" date="2019" name="Int. J. Syst. Evol. Microbiol.">
        <title>The Global Catalogue of Microorganisms (GCM) 10K type strain sequencing project: providing services to taxonomists for standard genome sequencing and annotation.</title>
        <authorList>
            <consortium name="The Broad Institute Genomics Platform"/>
            <consortium name="The Broad Institute Genome Sequencing Center for Infectious Disease"/>
            <person name="Wu L."/>
            <person name="Ma J."/>
        </authorList>
    </citation>
    <scope>NUCLEOTIDE SEQUENCE [LARGE SCALE GENOMIC DNA]</scope>
    <source>
        <strain evidence="8">KACC 12634</strain>
    </source>
</reference>
<feature type="region of interest" description="Disordered" evidence="5">
    <location>
        <begin position="303"/>
        <end position="495"/>
    </location>
</feature>
<feature type="transmembrane region" description="Helical" evidence="6">
    <location>
        <begin position="270"/>
        <end position="292"/>
    </location>
</feature>
<feature type="transmembrane region" description="Helical" evidence="6">
    <location>
        <begin position="50"/>
        <end position="70"/>
    </location>
</feature>
<keyword evidence="4 6" id="KW-0472">Membrane</keyword>
<feature type="transmembrane region" description="Helical" evidence="6">
    <location>
        <begin position="655"/>
        <end position="675"/>
    </location>
</feature>
<feature type="transmembrane region" description="Helical" evidence="6">
    <location>
        <begin position="710"/>
        <end position="732"/>
    </location>
</feature>
<evidence type="ECO:0000313" key="7">
    <source>
        <dbReference type="EMBL" id="MFC6956317.1"/>
    </source>
</evidence>
<feature type="transmembrane region" description="Helical" evidence="6">
    <location>
        <begin position="578"/>
        <end position="598"/>
    </location>
</feature>
<dbReference type="Gene3D" id="1.10.3720.10">
    <property type="entry name" value="MetI-like"/>
    <property type="match status" value="1"/>
</dbReference>
<feature type="compositionally biased region" description="Gly residues" evidence="5">
    <location>
        <begin position="364"/>
        <end position="385"/>
    </location>
</feature>
<feature type="transmembrane region" description="Helical" evidence="6">
    <location>
        <begin position="211"/>
        <end position="238"/>
    </location>
</feature>
<dbReference type="InterPro" id="IPR035906">
    <property type="entry name" value="MetI-like_sf"/>
</dbReference>
<name>A0ABW2D1Y8_9ACTN</name>
<dbReference type="RefSeq" id="WP_382354087.1">
    <property type="nucleotide sequence ID" value="NZ_JBHMBP010000004.1"/>
</dbReference>
<feature type="transmembrane region" description="Helical" evidence="6">
    <location>
        <begin position="148"/>
        <end position="172"/>
    </location>
</feature>
<organism evidence="7 8">
    <name type="scientific">Glycomyces mayteni</name>
    <dbReference type="NCBI Taxonomy" id="543887"/>
    <lineage>
        <taxon>Bacteria</taxon>
        <taxon>Bacillati</taxon>
        <taxon>Actinomycetota</taxon>
        <taxon>Actinomycetes</taxon>
        <taxon>Glycomycetales</taxon>
        <taxon>Glycomycetaceae</taxon>
        <taxon>Glycomyces</taxon>
    </lineage>
</organism>
<evidence type="ECO:0000256" key="1">
    <source>
        <dbReference type="ARBA" id="ARBA00004141"/>
    </source>
</evidence>
<proteinExistence type="predicted"/>
<keyword evidence="3 6" id="KW-1133">Transmembrane helix</keyword>
<feature type="transmembrane region" description="Helical" evidence="6">
    <location>
        <begin position="499"/>
        <end position="521"/>
    </location>
</feature>
<protein>
    <recommendedName>
        <fullName evidence="9">ABC-type sugar transport system, permease component</fullName>
    </recommendedName>
</protein>
<feature type="transmembrane region" description="Helical" evidence="6">
    <location>
        <begin position="618"/>
        <end position="635"/>
    </location>
</feature>